<keyword evidence="2" id="KW-1185">Reference proteome</keyword>
<reference evidence="2" key="1">
    <citation type="submission" date="2018-09" db="EMBL/GenBank/DDBJ databases">
        <authorList>
            <person name="Livingstone P.G."/>
            <person name="Whitworth D.E."/>
        </authorList>
    </citation>
    <scope>NUCLEOTIDE SEQUENCE [LARGE SCALE GENOMIC DNA]</scope>
    <source>
        <strain evidence="2">CA051B</strain>
    </source>
</reference>
<dbReference type="GO" id="GO:0016705">
    <property type="term" value="F:oxidoreductase activity, acting on paired donors, with incorporation or reduction of molecular oxygen"/>
    <property type="evidence" value="ECO:0007669"/>
    <property type="project" value="InterPro"/>
</dbReference>
<dbReference type="AlphaFoldDB" id="A0A3A8NIW6"/>
<dbReference type="EMBL" id="RAWB01000622">
    <property type="protein sequence ID" value="RKH43923.1"/>
    <property type="molecule type" value="Genomic_DNA"/>
</dbReference>
<comment type="caution">
    <text evidence="1">The sequence shown here is derived from an EMBL/GenBank/DDBJ whole genome shotgun (WGS) entry which is preliminary data.</text>
</comment>
<dbReference type="InterPro" id="IPR036661">
    <property type="entry name" value="Luciferase-like_sf"/>
</dbReference>
<protein>
    <submittedName>
        <fullName evidence="1">LLM class flavin-dependent oxidoreductase</fullName>
    </submittedName>
</protein>
<organism evidence="1 2">
    <name type="scientific">Corallococcus llansteffanensis</name>
    <dbReference type="NCBI Taxonomy" id="2316731"/>
    <lineage>
        <taxon>Bacteria</taxon>
        <taxon>Pseudomonadati</taxon>
        <taxon>Myxococcota</taxon>
        <taxon>Myxococcia</taxon>
        <taxon>Myxococcales</taxon>
        <taxon>Cystobacterineae</taxon>
        <taxon>Myxococcaceae</taxon>
        <taxon>Corallococcus</taxon>
    </lineage>
</organism>
<gene>
    <name evidence="1" type="ORF">D7V93_36650</name>
</gene>
<evidence type="ECO:0000313" key="2">
    <source>
        <dbReference type="Proteomes" id="UP000272888"/>
    </source>
</evidence>
<dbReference type="SUPFAM" id="SSF51679">
    <property type="entry name" value="Bacterial luciferase-like"/>
    <property type="match status" value="1"/>
</dbReference>
<evidence type="ECO:0000313" key="1">
    <source>
        <dbReference type="EMBL" id="RKH43923.1"/>
    </source>
</evidence>
<dbReference type="Proteomes" id="UP000272888">
    <property type="component" value="Unassembled WGS sequence"/>
</dbReference>
<proteinExistence type="predicted"/>
<accession>A0A3A8NIW6</accession>
<name>A0A3A8NIW6_9BACT</name>
<dbReference type="Gene3D" id="3.20.20.30">
    <property type="entry name" value="Luciferase-like domain"/>
    <property type="match status" value="1"/>
</dbReference>
<sequence>MQPRLPTWVTCATDPALFERTGTGGYNVLTSLLGQPLEEALEKIGLFHAAADKAGHARDSRTATLMMHTFVGQDVDDVLDTVRGPLTAYLRAHVALMQTMVKSLDLQVDINEPKWADYLASYAFERYYRSGALIGTVTSCLPMVDKLLAGDVDEVACLIDFGVGTDAVLESLTHLAELKRLVQDESLRMERVLTEYLAERLPGACPTLSVRLSDSLSADHPLPIR</sequence>